<dbReference type="InterPro" id="IPR014710">
    <property type="entry name" value="RmlC-like_jellyroll"/>
</dbReference>
<dbReference type="InterPro" id="IPR011051">
    <property type="entry name" value="RmlC_Cupin_sf"/>
</dbReference>
<dbReference type="InterPro" id="IPR013096">
    <property type="entry name" value="Cupin_2"/>
</dbReference>
<dbReference type="PANTHER" id="PTHR36440:SF1">
    <property type="entry name" value="PUTATIVE (AFU_ORTHOLOGUE AFUA_8G07350)-RELATED"/>
    <property type="match status" value="1"/>
</dbReference>
<reference evidence="2" key="1">
    <citation type="submission" date="2016-10" db="EMBL/GenBank/DDBJ databases">
        <title>Draft Genome Sequence of Nocardioides luteus Strain BAFB, an Alkane-Degrading Bacterium Isolated from JP-7 Polluted Soil.</title>
        <authorList>
            <person name="Brown L."/>
            <person name="Ruiz O.N."/>
            <person name="Gunasekera T."/>
        </authorList>
    </citation>
    <scope>NUCLEOTIDE SEQUENCE [LARGE SCALE GENOMIC DNA]</scope>
    <source>
        <strain evidence="2">BAFB</strain>
    </source>
</reference>
<dbReference type="SUPFAM" id="SSF51182">
    <property type="entry name" value="RmlC-like cupins"/>
    <property type="match status" value="1"/>
</dbReference>
<dbReference type="Gene3D" id="2.60.120.10">
    <property type="entry name" value="Jelly Rolls"/>
    <property type="match status" value="1"/>
</dbReference>
<sequence>MQAGEGPTVATPTGDQVTIKAGTKATNGSMTVLEFTMGPKQGPALHTHLREDELWYVIDGEFRFKAGDAMLQASTGGFAFGPRGVPHCFQNIGETPGRLLVITTPSGLERFFEQGAEVLVSEPVDPEALAQLGHANWLDFVGPPLQFSDPL</sequence>
<proteinExistence type="predicted"/>
<accession>A0A1J4N4B7</accession>
<dbReference type="STRING" id="1844.UG56_017595"/>
<evidence type="ECO:0000259" key="1">
    <source>
        <dbReference type="Pfam" id="PF07883"/>
    </source>
</evidence>
<organism evidence="2 3">
    <name type="scientific">Nocardioides luteus</name>
    <dbReference type="NCBI Taxonomy" id="1844"/>
    <lineage>
        <taxon>Bacteria</taxon>
        <taxon>Bacillati</taxon>
        <taxon>Actinomycetota</taxon>
        <taxon>Actinomycetes</taxon>
        <taxon>Propionibacteriales</taxon>
        <taxon>Nocardioidaceae</taxon>
        <taxon>Nocardioides</taxon>
    </lineage>
</organism>
<evidence type="ECO:0000313" key="2">
    <source>
        <dbReference type="EMBL" id="OIJ25416.1"/>
    </source>
</evidence>
<dbReference type="Proteomes" id="UP000033772">
    <property type="component" value="Unassembled WGS sequence"/>
</dbReference>
<gene>
    <name evidence="2" type="ORF">UG56_017595</name>
</gene>
<evidence type="ECO:0000313" key="3">
    <source>
        <dbReference type="Proteomes" id="UP000033772"/>
    </source>
</evidence>
<dbReference type="EMBL" id="JZDQ02000025">
    <property type="protein sequence ID" value="OIJ25416.1"/>
    <property type="molecule type" value="Genomic_DNA"/>
</dbReference>
<dbReference type="PANTHER" id="PTHR36440">
    <property type="entry name" value="PUTATIVE (AFU_ORTHOLOGUE AFUA_8G07350)-RELATED"/>
    <property type="match status" value="1"/>
</dbReference>
<dbReference type="InterPro" id="IPR053146">
    <property type="entry name" value="QDO-like"/>
</dbReference>
<keyword evidence="3" id="KW-1185">Reference proteome</keyword>
<comment type="caution">
    <text evidence="2">The sequence shown here is derived from an EMBL/GenBank/DDBJ whole genome shotgun (WGS) entry which is preliminary data.</text>
</comment>
<protein>
    <recommendedName>
        <fullName evidence="1">Cupin type-2 domain-containing protein</fullName>
    </recommendedName>
</protein>
<dbReference type="AlphaFoldDB" id="A0A1J4N4B7"/>
<name>A0A1J4N4B7_9ACTN</name>
<feature type="domain" description="Cupin type-2" evidence="1">
    <location>
        <begin position="34"/>
        <end position="102"/>
    </location>
</feature>
<dbReference type="Pfam" id="PF07883">
    <property type="entry name" value="Cupin_2"/>
    <property type="match status" value="1"/>
</dbReference>